<proteinExistence type="predicted"/>
<dbReference type="OrthoDB" id="2452521at2"/>
<evidence type="ECO:0000313" key="2">
    <source>
        <dbReference type="Proteomes" id="UP000271031"/>
    </source>
</evidence>
<comment type="caution">
    <text evidence="1">The sequence shown here is derived from an EMBL/GenBank/DDBJ whole genome shotgun (WGS) entry which is preliminary data.</text>
</comment>
<sequence length="227" mass="26512">MNSEKTIVDKLNLRKHPAKLILNKPADVTDFDEIEYDTTITNDKYDVIVLFVFQLEEFTSNIQMIIEKQLVAEKGYVYFAYPKKNNPQYEQYIERDSFFQSVPVDEDGYIQDSILKFAKMVSLNDVFTIIGLKAEGKKAKKAATAAPKSQCVDDYIEHVEDIKAFFQERNKETLDKYNGLTPGYQKDWARYVFSAKKKETQEKRLAEMESVLGEGYKTMDLYRRQKK</sequence>
<dbReference type="RefSeq" id="WP_122916176.1">
    <property type="nucleotide sequence ID" value="NZ_RHHQ01000003.1"/>
</dbReference>
<dbReference type="EMBL" id="RHHQ01000003">
    <property type="protein sequence ID" value="RNB92471.1"/>
    <property type="molecule type" value="Genomic_DNA"/>
</dbReference>
<reference evidence="1 2" key="1">
    <citation type="submission" date="2018-10" db="EMBL/GenBank/DDBJ databases">
        <title>Phylogenomics of Brevibacillus.</title>
        <authorList>
            <person name="Dunlap C."/>
        </authorList>
    </citation>
    <scope>NUCLEOTIDE SEQUENCE [LARGE SCALE GENOMIC DNA]</scope>
    <source>
        <strain evidence="1 2">JCM 15716</strain>
    </source>
</reference>
<evidence type="ECO:0000313" key="1">
    <source>
        <dbReference type="EMBL" id="RNB92471.1"/>
    </source>
</evidence>
<dbReference type="Pfam" id="PF13376">
    <property type="entry name" value="OmdA"/>
    <property type="match status" value="1"/>
</dbReference>
<organism evidence="1 2">
    <name type="scientific">Brevibacillus fluminis</name>
    <dbReference type="NCBI Taxonomy" id="511487"/>
    <lineage>
        <taxon>Bacteria</taxon>
        <taxon>Bacillati</taxon>
        <taxon>Bacillota</taxon>
        <taxon>Bacilli</taxon>
        <taxon>Bacillales</taxon>
        <taxon>Paenibacillaceae</taxon>
        <taxon>Brevibacillus</taxon>
    </lineage>
</organism>
<evidence type="ECO:0008006" key="3">
    <source>
        <dbReference type="Google" id="ProtNLM"/>
    </source>
</evidence>
<accession>A0A3M8DZ14</accession>
<keyword evidence="2" id="KW-1185">Reference proteome</keyword>
<name>A0A3M8DZ14_9BACL</name>
<dbReference type="Proteomes" id="UP000271031">
    <property type="component" value="Unassembled WGS sequence"/>
</dbReference>
<gene>
    <name evidence="1" type="ORF">EDM56_01900</name>
</gene>
<dbReference type="AlphaFoldDB" id="A0A3M8DZ14"/>
<protein>
    <recommendedName>
        <fullName evidence="3">YdeI/OmpD-associated family protein</fullName>
    </recommendedName>
</protein>